<dbReference type="PANTHER" id="PTHR19375">
    <property type="entry name" value="HEAT SHOCK PROTEIN 70KDA"/>
    <property type="match status" value="1"/>
</dbReference>
<gene>
    <name evidence="3" type="primary">HSP70_2</name>
    <name evidence="3" type="ORF">BGZ96_007377</name>
</gene>
<evidence type="ECO:0000313" key="3">
    <source>
        <dbReference type="EMBL" id="KAG0288918.1"/>
    </source>
</evidence>
<keyword evidence="4" id="KW-1185">Reference proteome</keyword>
<dbReference type="Pfam" id="PF00012">
    <property type="entry name" value="HSP70"/>
    <property type="match status" value="1"/>
</dbReference>
<keyword evidence="3" id="KW-0346">Stress response</keyword>
<dbReference type="EMBL" id="JAAAIM010000379">
    <property type="protein sequence ID" value="KAG0288918.1"/>
    <property type="molecule type" value="Genomic_DNA"/>
</dbReference>
<evidence type="ECO:0000256" key="2">
    <source>
        <dbReference type="ARBA" id="ARBA00022840"/>
    </source>
</evidence>
<dbReference type="InterPro" id="IPR043129">
    <property type="entry name" value="ATPase_NBD"/>
</dbReference>
<organism evidence="3 4">
    <name type="scientific">Linnemannia gamsii</name>
    <dbReference type="NCBI Taxonomy" id="64522"/>
    <lineage>
        <taxon>Eukaryota</taxon>
        <taxon>Fungi</taxon>
        <taxon>Fungi incertae sedis</taxon>
        <taxon>Mucoromycota</taxon>
        <taxon>Mortierellomycotina</taxon>
        <taxon>Mortierellomycetes</taxon>
        <taxon>Mortierellales</taxon>
        <taxon>Mortierellaceae</taxon>
        <taxon>Linnemannia</taxon>
    </lineage>
</organism>
<sequence>MSLLGNVCERTKRTPSTSTETTIDIGALVADIDISTTVTRSRFEELNKEHLEKILDPIRKVLSDAKEEKDSIDDVILVSGSSCIPKIRHGKELNTTLDANDAVVIGAAFLGAMLTVPVASKFEEVLVVEATSLTIGTESPKGEMVPVIRHNVSIPIKRMEVFSITEDNQFKVSIPIYEGEKSKARKNNTAGIPPAPREVPQLKVDIEIDSNGILNVSEGFMTDDSTLEMIIDKGELSKKDIERMSKEFMAWRITRPRANATIEIDLGTVTAKVAVWKDNRVEITIDNSDS</sequence>
<evidence type="ECO:0000313" key="4">
    <source>
        <dbReference type="Proteomes" id="UP001194696"/>
    </source>
</evidence>
<reference evidence="3 4" key="1">
    <citation type="journal article" date="2020" name="Fungal Divers.">
        <title>Resolving the Mortierellaceae phylogeny through synthesis of multi-gene phylogenetics and phylogenomics.</title>
        <authorList>
            <person name="Vandepol N."/>
            <person name="Liber J."/>
            <person name="Desiro A."/>
            <person name="Na H."/>
            <person name="Kennedy M."/>
            <person name="Barry K."/>
            <person name="Grigoriev I.V."/>
            <person name="Miller A.N."/>
            <person name="O'Donnell K."/>
            <person name="Stajich J.E."/>
            <person name="Bonito G."/>
        </authorList>
    </citation>
    <scope>NUCLEOTIDE SEQUENCE [LARGE SCALE GENOMIC DNA]</scope>
    <source>
        <strain evidence="3 4">AD045</strain>
    </source>
</reference>
<comment type="caution">
    <text evidence="3">The sequence shown here is derived from an EMBL/GenBank/DDBJ whole genome shotgun (WGS) entry which is preliminary data.</text>
</comment>
<dbReference type="Gene3D" id="2.60.34.10">
    <property type="entry name" value="Substrate Binding Domain Of DNAk, Chain A, domain 1"/>
    <property type="match status" value="1"/>
</dbReference>
<dbReference type="SUPFAM" id="SSF53067">
    <property type="entry name" value="Actin-like ATPase domain"/>
    <property type="match status" value="1"/>
</dbReference>
<dbReference type="Gene3D" id="3.30.420.40">
    <property type="match status" value="2"/>
</dbReference>
<accession>A0ABQ7K1G8</accession>
<name>A0ABQ7K1G8_9FUNG</name>
<dbReference type="InterPro" id="IPR029047">
    <property type="entry name" value="HSP70_peptide-bd_sf"/>
</dbReference>
<evidence type="ECO:0000256" key="1">
    <source>
        <dbReference type="ARBA" id="ARBA00022741"/>
    </source>
</evidence>
<dbReference type="Gene3D" id="3.90.640.10">
    <property type="entry name" value="Actin, Chain A, domain 4"/>
    <property type="match status" value="1"/>
</dbReference>
<proteinExistence type="predicted"/>
<protein>
    <submittedName>
        <fullName evidence="3">70-kilodalton heat shock protein</fullName>
    </submittedName>
</protein>
<dbReference type="SUPFAM" id="SSF100920">
    <property type="entry name" value="Heat shock protein 70kD (HSP70), peptide-binding domain"/>
    <property type="match status" value="1"/>
</dbReference>
<dbReference type="Proteomes" id="UP001194696">
    <property type="component" value="Unassembled WGS sequence"/>
</dbReference>
<keyword evidence="1" id="KW-0547">Nucleotide-binding</keyword>
<dbReference type="InterPro" id="IPR013126">
    <property type="entry name" value="Hsp_70_fam"/>
</dbReference>
<keyword evidence="2" id="KW-0067">ATP-binding</keyword>